<evidence type="ECO:0000313" key="1">
    <source>
        <dbReference type="EMBL" id="KWZ80579.1"/>
    </source>
</evidence>
<sequence length="39" mass="4451">MRGFLTKQHNRTSRGCSELQRSGHPLVRFGLSDGSHFSY</sequence>
<protein>
    <submittedName>
        <fullName evidence="1">Uncharacterized protein</fullName>
    </submittedName>
</protein>
<evidence type="ECO:0000313" key="2">
    <source>
        <dbReference type="Proteomes" id="UP000070092"/>
    </source>
</evidence>
<reference evidence="1 2" key="1">
    <citation type="submission" date="2016-01" db="EMBL/GenBank/DDBJ databases">
        <authorList>
            <person name="Oliw E.H."/>
        </authorList>
    </citation>
    <scope>NUCLEOTIDE SEQUENCE [LARGE SCALE GENOMIC DNA]</scope>
    <source>
        <strain evidence="1 2">MJR8628B</strain>
    </source>
</reference>
<comment type="caution">
    <text evidence="1">The sequence shown here is derived from an EMBL/GenBank/DDBJ whole genome shotgun (WGS) entry which is preliminary data.</text>
</comment>
<accession>A0A133KLL1</accession>
<dbReference type="PATRIC" id="fig|1681.53.peg.1549"/>
<organism evidence="1 2">
    <name type="scientific">Bifidobacterium bifidum</name>
    <dbReference type="NCBI Taxonomy" id="1681"/>
    <lineage>
        <taxon>Bacteria</taxon>
        <taxon>Bacillati</taxon>
        <taxon>Actinomycetota</taxon>
        <taxon>Actinomycetes</taxon>
        <taxon>Bifidobacteriales</taxon>
        <taxon>Bifidobacteriaceae</taxon>
        <taxon>Bifidobacterium</taxon>
    </lineage>
</organism>
<dbReference type="EMBL" id="LRPO01000043">
    <property type="protein sequence ID" value="KWZ80579.1"/>
    <property type="molecule type" value="Genomic_DNA"/>
</dbReference>
<name>A0A133KLL1_BIFBI</name>
<dbReference type="AlphaFoldDB" id="A0A133KLL1"/>
<proteinExistence type="predicted"/>
<dbReference type="Proteomes" id="UP000070092">
    <property type="component" value="Unassembled WGS sequence"/>
</dbReference>
<gene>
    <name evidence="1" type="ORF">HMPREF3196_01576</name>
</gene>